<dbReference type="PROSITE" id="PS50977">
    <property type="entry name" value="HTH_TETR_2"/>
    <property type="match status" value="1"/>
</dbReference>
<evidence type="ECO:0000313" key="2">
    <source>
        <dbReference type="EMBL" id="AVK03646.1"/>
    </source>
</evidence>
<dbReference type="SUPFAM" id="SSF46689">
    <property type="entry name" value="Homeodomain-like"/>
    <property type="match status" value="1"/>
</dbReference>
<keyword evidence="1" id="KW-0238">DNA-binding</keyword>
<dbReference type="RefSeq" id="WP_034030807.1">
    <property type="nucleotide sequence ID" value="NZ_CP027169.1"/>
</dbReference>
<proteinExistence type="predicted"/>
<keyword evidence="3" id="KW-1185">Reference proteome</keyword>
<dbReference type="PANTHER" id="PTHR30328:SF54">
    <property type="entry name" value="HTH-TYPE TRANSCRIPTIONAL REPRESSOR SCO4008"/>
    <property type="match status" value="1"/>
</dbReference>
<dbReference type="InterPro" id="IPR001647">
    <property type="entry name" value="HTH_TetR"/>
</dbReference>
<dbReference type="Pfam" id="PF17938">
    <property type="entry name" value="TetR_C_29"/>
    <property type="match status" value="1"/>
</dbReference>
<dbReference type="InterPro" id="IPR050109">
    <property type="entry name" value="HTH-type_TetR-like_transc_reg"/>
</dbReference>
<dbReference type="EMBL" id="CP027169">
    <property type="protein sequence ID" value="AVK03646.1"/>
    <property type="molecule type" value="Genomic_DNA"/>
</dbReference>
<sequence>MKPAGQNEPGKRNTIRRLIETARLEFAEKGLAGVRMEELAREAGITKQLIYHYYGSKEGLFVAVLDECSERVMSELVELDIDSLAPRQAMRAMLNHFFDQYRHDPLLGALALEGIHYHDTHQTPRNRFLELAPALIDKLDSILRDGAERGVFKTGINPRLFLATAALLTTGWFTNRYSMSALAGLDTCSAEGMTTWRQYSVDFILASIAQNQNDRSD</sequence>
<protein>
    <submittedName>
        <fullName evidence="2">Bacterial regulatory, tetR family protein</fullName>
    </submittedName>
</protein>
<dbReference type="Proteomes" id="UP000238390">
    <property type="component" value="Chromosome"/>
</dbReference>
<dbReference type="Gene3D" id="1.10.357.10">
    <property type="entry name" value="Tetracycline Repressor, domain 2"/>
    <property type="match status" value="1"/>
</dbReference>
<dbReference type="InterPro" id="IPR041474">
    <property type="entry name" value="NicS_C"/>
</dbReference>
<dbReference type="AlphaFoldDB" id="A0A2R3INZ7"/>
<reference evidence="2 3" key="1">
    <citation type="submission" date="2018-02" db="EMBL/GenBank/DDBJ databases">
        <title>FDA/CDC Antimicrobial Resistant Isolate Bank Genome Sequencing.</title>
        <authorList>
            <person name="Benahmed F.H."/>
            <person name="Lutgring J.D."/>
            <person name="Yoo B."/>
            <person name="Machado M."/>
            <person name="Brown A."/>
            <person name="McAllister G."/>
            <person name="Perry A."/>
            <person name="Halpin A.L."/>
            <person name="Vavikolanu K."/>
            <person name="Ott S."/>
            <person name="Zhao X."/>
            <person name="Tallon L.J."/>
            <person name="Sadzewicz L."/>
            <person name="Aluvathingal J."/>
            <person name="Nadendla S."/>
            <person name="Voskania-kordi A."/>
            <person name="Simonyan V."/>
            <person name="Patel J."/>
            <person name="Shawar R.M."/>
        </authorList>
    </citation>
    <scope>NUCLEOTIDE SEQUENCE [LARGE SCALE GENOMIC DNA]</scope>
    <source>
        <strain evidence="2 3">AR_0356</strain>
    </source>
</reference>
<dbReference type="Pfam" id="PF00440">
    <property type="entry name" value="TetR_N"/>
    <property type="match status" value="1"/>
</dbReference>
<dbReference type="SUPFAM" id="SSF48498">
    <property type="entry name" value="Tetracyclin repressor-like, C-terminal domain"/>
    <property type="match status" value="1"/>
</dbReference>
<organism evidence="2 3">
    <name type="scientific">Pseudomonas paraeruginosa</name>
    <dbReference type="NCBI Taxonomy" id="2994495"/>
    <lineage>
        <taxon>Bacteria</taxon>
        <taxon>Pseudomonadati</taxon>
        <taxon>Pseudomonadota</taxon>
        <taxon>Gammaproteobacteria</taxon>
        <taxon>Pseudomonadales</taxon>
        <taxon>Pseudomonadaceae</taxon>
        <taxon>Pseudomonas</taxon>
    </lineage>
</organism>
<dbReference type="InterPro" id="IPR009057">
    <property type="entry name" value="Homeodomain-like_sf"/>
</dbReference>
<dbReference type="InterPro" id="IPR036271">
    <property type="entry name" value="Tet_transcr_reg_TetR-rel_C_sf"/>
</dbReference>
<accession>A0A2R3INZ7</accession>
<dbReference type="GO" id="GO:0003677">
    <property type="term" value="F:DNA binding"/>
    <property type="evidence" value="ECO:0007669"/>
    <property type="project" value="UniProtKB-UniRule"/>
</dbReference>
<evidence type="ECO:0000256" key="1">
    <source>
        <dbReference type="ARBA" id="ARBA00023125"/>
    </source>
</evidence>
<dbReference type="PRINTS" id="PR00455">
    <property type="entry name" value="HTHTETR"/>
</dbReference>
<name>A0A2R3INZ7_9PSED</name>
<evidence type="ECO:0000313" key="3">
    <source>
        <dbReference type="Proteomes" id="UP000238390"/>
    </source>
</evidence>
<gene>
    <name evidence="2" type="ORF">CSB93_6014</name>
</gene>
<dbReference type="PANTHER" id="PTHR30328">
    <property type="entry name" value="TRANSCRIPTIONAL REPRESSOR"/>
    <property type="match status" value="1"/>
</dbReference>